<gene>
    <name evidence="11" type="primary">LOC110775074</name>
</gene>
<evidence type="ECO:0000256" key="5">
    <source>
        <dbReference type="ARBA" id="ARBA00022989"/>
    </source>
</evidence>
<evidence type="ECO:0000256" key="7">
    <source>
        <dbReference type="ARBA" id="ARBA00023315"/>
    </source>
</evidence>
<evidence type="ECO:0000256" key="1">
    <source>
        <dbReference type="ARBA" id="ARBA00004141"/>
    </source>
</evidence>
<dbReference type="KEGG" id="soe:110775074"/>
<dbReference type="Pfam" id="PF23270">
    <property type="entry name" value="HAD_RAM2_N"/>
    <property type="match status" value="1"/>
</dbReference>
<comment type="similarity">
    <text evidence="2">Belongs to the GPAT/DAPAT family.</text>
</comment>
<dbReference type="GO" id="GO:0010143">
    <property type="term" value="P:cutin biosynthetic process"/>
    <property type="evidence" value="ECO:0000318"/>
    <property type="project" value="GO_Central"/>
</dbReference>
<keyword evidence="3" id="KW-0808">Transferase</keyword>
<dbReference type="InterPro" id="IPR056462">
    <property type="entry name" value="HAD_RAM2/GPAT1-8"/>
</dbReference>
<dbReference type="Proteomes" id="UP000813463">
    <property type="component" value="Chromosome 4"/>
</dbReference>
<reference evidence="10" key="1">
    <citation type="journal article" date="2021" name="Nat. Commun.">
        <title>Genomic analyses provide insights into spinach domestication and the genetic basis of agronomic traits.</title>
        <authorList>
            <person name="Cai X."/>
            <person name="Sun X."/>
            <person name="Xu C."/>
            <person name="Sun H."/>
            <person name="Wang X."/>
            <person name="Ge C."/>
            <person name="Zhang Z."/>
            <person name="Wang Q."/>
            <person name="Fei Z."/>
            <person name="Jiao C."/>
            <person name="Wang Q."/>
        </authorList>
    </citation>
    <scope>NUCLEOTIDE SEQUENCE [LARGE SCALE GENOMIC DNA]</scope>
    <source>
        <strain evidence="10">cv. Varoflay</strain>
    </source>
</reference>
<dbReference type="GO" id="GO:0016020">
    <property type="term" value="C:membrane"/>
    <property type="evidence" value="ECO:0000318"/>
    <property type="project" value="GO_Central"/>
</dbReference>
<evidence type="ECO:0000256" key="3">
    <source>
        <dbReference type="ARBA" id="ARBA00022679"/>
    </source>
</evidence>
<dbReference type="SUPFAM" id="SSF69593">
    <property type="entry name" value="Glycerol-3-phosphate (1)-acyltransferase"/>
    <property type="match status" value="1"/>
</dbReference>
<evidence type="ECO:0000256" key="4">
    <source>
        <dbReference type="ARBA" id="ARBA00022692"/>
    </source>
</evidence>
<dbReference type="GO" id="GO:0090447">
    <property type="term" value="F:glycerol-3-phosphate 2-O-acyltransferase activity"/>
    <property type="evidence" value="ECO:0000318"/>
    <property type="project" value="GO_Central"/>
</dbReference>
<protein>
    <submittedName>
        <fullName evidence="11">Probable glycerol-3-phosphate acyltransferase 2</fullName>
    </submittedName>
</protein>
<evidence type="ECO:0000313" key="11">
    <source>
        <dbReference type="RefSeq" id="XP_021835365.2"/>
    </source>
</evidence>
<dbReference type="SMART" id="SM00563">
    <property type="entry name" value="PlsC"/>
    <property type="match status" value="1"/>
</dbReference>
<dbReference type="Pfam" id="PF01553">
    <property type="entry name" value="Acyltransferase"/>
    <property type="match status" value="1"/>
</dbReference>
<keyword evidence="5 8" id="KW-1133">Transmembrane helix</keyword>
<accession>A0A9R0JHS2</accession>
<keyword evidence="6 8" id="KW-0472">Membrane</keyword>
<evidence type="ECO:0000256" key="2">
    <source>
        <dbReference type="ARBA" id="ARBA00007937"/>
    </source>
</evidence>
<dbReference type="GeneID" id="110775074"/>
<feature type="domain" description="Phospholipid/glycerol acyltransferase" evidence="9">
    <location>
        <begin position="300"/>
        <end position="402"/>
    </location>
</feature>
<dbReference type="PANTHER" id="PTHR15486:SF62">
    <property type="entry name" value="GLYCEROL-3-PHOSPHATE ACYLTRANSFERASE 2-RELATED"/>
    <property type="match status" value="1"/>
</dbReference>
<evidence type="ECO:0000256" key="6">
    <source>
        <dbReference type="ARBA" id="ARBA00023136"/>
    </source>
</evidence>
<feature type="transmembrane region" description="Helical" evidence="8">
    <location>
        <begin position="41"/>
        <end position="68"/>
    </location>
</feature>
<comment type="subcellular location">
    <subcellularLocation>
        <location evidence="1">Membrane</location>
        <topology evidence="1">Multi-pass membrane protein</topology>
    </subcellularLocation>
</comment>
<evidence type="ECO:0000259" key="9">
    <source>
        <dbReference type="SMART" id="SM00563"/>
    </source>
</evidence>
<feature type="transmembrane region" description="Helical" evidence="8">
    <location>
        <begin position="242"/>
        <end position="264"/>
    </location>
</feature>
<reference evidence="11" key="2">
    <citation type="submission" date="2025-08" db="UniProtKB">
        <authorList>
            <consortium name="RefSeq"/>
        </authorList>
    </citation>
    <scope>IDENTIFICATION</scope>
    <source>
        <tissue evidence="11">Leaf</tissue>
    </source>
</reference>
<dbReference type="InterPro" id="IPR002123">
    <property type="entry name" value="Plipid/glycerol_acylTrfase"/>
</dbReference>
<name>A0A9R0JHS2_SPIOL</name>
<evidence type="ECO:0000313" key="10">
    <source>
        <dbReference type="Proteomes" id="UP000813463"/>
    </source>
</evidence>
<dbReference type="AlphaFoldDB" id="A0A9R0JHS2"/>
<keyword evidence="10" id="KW-1185">Reference proteome</keyword>
<keyword evidence="7 11" id="KW-0012">Acyltransferase</keyword>
<dbReference type="GO" id="GO:0016791">
    <property type="term" value="F:phosphatase activity"/>
    <property type="evidence" value="ECO:0000318"/>
    <property type="project" value="GO_Central"/>
</dbReference>
<proteinExistence type="inferred from homology"/>
<dbReference type="PANTHER" id="PTHR15486">
    <property type="entry name" value="ANCIENT UBIQUITOUS PROTEIN"/>
    <property type="match status" value="1"/>
</dbReference>
<sequence length="490" mass="55797">MQQSYHKFTSLTKIDEGLFHKNTLVFNVEDTLLKSSSLFPYFMLVAFEGGGPLRALILLFMYPFLCILGEKMRLKIMIFISFFGVKKQNFRIGRSVLPKFFLENVGCESLEVVMRFSKKMGVTNLPKIMVEDFLMNYLGVEDIYGPEIRVFGGYYIGLLDNSGKEIIFAHMMSQQSQYVGICSINNSFKTCPFTYIKDIYLVFKDDKKSWNNLPREKYPKPLIFHDGRLTFMPTPLNTLTMFLWLPFGIILSITRVLFVILLPYQISTPALAFIGLKLSYSPSKNNHMHIISKPKNSKGVIYVCNHKTLLDAVYVSYICRTNLTTLSYGISKLSKFLCPTDTIALTRDREKDATILYKVLSQGRNVILSPEGTTCREPYILRFSPLFAELSDDVIPVAIEPNVSMFYGTTASGIKAFDPFFFLMNPSPSYYGKFLEKLPKEWSCGIGGKTKFEVANYVQNEIGNALGYTCTSLTRKDKYMMLAGTNGFVN</sequence>
<evidence type="ECO:0000256" key="8">
    <source>
        <dbReference type="SAM" id="Phobius"/>
    </source>
</evidence>
<organism evidence="10 11">
    <name type="scientific">Spinacia oleracea</name>
    <name type="common">Spinach</name>
    <dbReference type="NCBI Taxonomy" id="3562"/>
    <lineage>
        <taxon>Eukaryota</taxon>
        <taxon>Viridiplantae</taxon>
        <taxon>Streptophyta</taxon>
        <taxon>Embryophyta</taxon>
        <taxon>Tracheophyta</taxon>
        <taxon>Spermatophyta</taxon>
        <taxon>Magnoliopsida</taxon>
        <taxon>eudicotyledons</taxon>
        <taxon>Gunneridae</taxon>
        <taxon>Pentapetalae</taxon>
        <taxon>Caryophyllales</taxon>
        <taxon>Chenopodiaceae</taxon>
        <taxon>Chenopodioideae</taxon>
        <taxon>Anserineae</taxon>
        <taxon>Spinacia</taxon>
    </lineage>
</organism>
<keyword evidence="4 8" id="KW-0812">Transmembrane</keyword>
<dbReference type="RefSeq" id="XP_021835365.2">
    <property type="nucleotide sequence ID" value="XM_021979673.2"/>
</dbReference>